<evidence type="ECO:0000313" key="2">
    <source>
        <dbReference type="Proteomes" id="UP001281761"/>
    </source>
</evidence>
<reference evidence="1 2" key="1">
    <citation type="journal article" date="2022" name="bioRxiv">
        <title>Genomics of Preaxostyla Flagellates Illuminates Evolutionary Transitions and the Path Towards Mitochondrial Loss.</title>
        <authorList>
            <person name="Novak L.V.F."/>
            <person name="Treitli S.C."/>
            <person name="Pyrih J."/>
            <person name="Halakuc P."/>
            <person name="Pipaliya S.V."/>
            <person name="Vacek V."/>
            <person name="Brzon O."/>
            <person name="Soukal P."/>
            <person name="Eme L."/>
            <person name="Dacks J.B."/>
            <person name="Karnkowska A."/>
            <person name="Elias M."/>
            <person name="Hampl V."/>
        </authorList>
    </citation>
    <scope>NUCLEOTIDE SEQUENCE [LARGE SCALE GENOMIC DNA]</scope>
    <source>
        <strain evidence="1">NAU3</strain>
        <tissue evidence="1">Gut</tissue>
    </source>
</reference>
<protein>
    <submittedName>
        <fullName evidence="1">Uncharacterized protein</fullName>
    </submittedName>
</protein>
<proteinExistence type="predicted"/>
<dbReference type="EMBL" id="JARBJD010000127">
    <property type="protein sequence ID" value="KAK2950963.1"/>
    <property type="molecule type" value="Genomic_DNA"/>
</dbReference>
<gene>
    <name evidence="1" type="ORF">BLNAU_14154</name>
</gene>
<accession>A0ABQ9XER4</accession>
<dbReference type="Proteomes" id="UP001281761">
    <property type="component" value="Unassembled WGS sequence"/>
</dbReference>
<evidence type="ECO:0000313" key="1">
    <source>
        <dbReference type="EMBL" id="KAK2950963.1"/>
    </source>
</evidence>
<organism evidence="1 2">
    <name type="scientific">Blattamonas nauphoetae</name>
    <dbReference type="NCBI Taxonomy" id="2049346"/>
    <lineage>
        <taxon>Eukaryota</taxon>
        <taxon>Metamonada</taxon>
        <taxon>Preaxostyla</taxon>
        <taxon>Oxymonadida</taxon>
        <taxon>Blattamonas</taxon>
    </lineage>
</organism>
<comment type="caution">
    <text evidence="1">The sequence shown here is derived from an EMBL/GenBank/DDBJ whole genome shotgun (WGS) entry which is preliminary data.</text>
</comment>
<sequence length="157" mass="17842">MKCPTKQKRNLTTQCFWTGKPKTFVHDCNACTSRSLPLSSSFLTLERLLRKQLPNSEMCAGPPIRQICQTKMLTCSSKNTTSGVHSKGWSRFCRTVPPRLVSIGVTRKAFVSWTHQISPLVLVWPPTAEFMRDWSVPPDEPDRSLHSLHTFSPHIFS</sequence>
<name>A0ABQ9XER4_9EUKA</name>
<keyword evidence="2" id="KW-1185">Reference proteome</keyword>